<evidence type="ECO:0000313" key="9">
    <source>
        <dbReference type="EMBL" id="EOL45359.1"/>
    </source>
</evidence>
<comment type="subcellular location">
    <subcellularLocation>
        <location evidence="1 7">Cell membrane</location>
        <topology evidence="1 7">Multi-pass membrane protein</topology>
    </subcellularLocation>
</comment>
<dbReference type="GO" id="GO:0055085">
    <property type="term" value="P:transmembrane transport"/>
    <property type="evidence" value="ECO:0007669"/>
    <property type="project" value="InterPro"/>
</dbReference>
<accession>R3TUS3</accession>
<dbReference type="SUPFAM" id="SSF161098">
    <property type="entry name" value="MetI-like"/>
    <property type="match status" value="1"/>
</dbReference>
<reference evidence="9 10" key="1">
    <citation type="submission" date="2013-02" db="EMBL/GenBank/DDBJ databases">
        <title>The Genome Sequence of Enterococcus phoeniculicola BAA-412.</title>
        <authorList>
            <consortium name="The Broad Institute Genome Sequencing Platform"/>
            <consortium name="The Broad Institute Genome Sequencing Center for Infectious Disease"/>
            <person name="Earl A.M."/>
            <person name="Gilmore M.S."/>
            <person name="Lebreton F."/>
            <person name="Walker B."/>
            <person name="Young S.K."/>
            <person name="Zeng Q."/>
            <person name="Gargeya S."/>
            <person name="Fitzgerald M."/>
            <person name="Haas B."/>
            <person name="Abouelleil A."/>
            <person name="Alvarado L."/>
            <person name="Arachchi H.M."/>
            <person name="Berlin A.M."/>
            <person name="Chapman S.B."/>
            <person name="Dewar J."/>
            <person name="Goldberg J."/>
            <person name="Griggs A."/>
            <person name="Gujja S."/>
            <person name="Hansen M."/>
            <person name="Howarth C."/>
            <person name="Imamovic A."/>
            <person name="Larimer J."/>
            <person name="McCowan C."/>
            <person name="Murphy C."/>
            <person name="Neiman D."/>
            <person name="Pearson M."/>
            <person name="Priest M."/>
            <person name="Roberts A."/>
            <person name="Saif S."/>
            <person name="Shea T."/>
            <person name="Sisk P."/>
            <person name="Sykes S."/>
            <person name="Wortman J."/>
            <person name="Nusbaum C."/>
            <person name="Birren B."/>
        </authorList>
    </citation>
    <scope>NUCLEOTIDE SEQUENCE [LARGE SCALE GENOMIC DNA]</scope>
    <source>
        <strain evidence="9 10">ATCC BAA-412</strain>
    </source>
</reference>
<dbReference type="OrthoDB" id="9771544at2"/>
<organism evidence="9 10">
    <name type="scientific">Enterococcus phoeniculicola ATCC BAA-412</name>
    <dbReference type="NCBI Taxonomy" id="1158610"/>
    <lineage>
        <taxon>Bacteria</taxon>
        <taxon>Bacillati</taxon>
        <taxon>Bacillota</taxon>
        <taxon>Bacilli</taxon>
        <taxon>Lactobacillales</taxon>
        <taxon>Enterococcaceae</taxon>
        <taxon>Enterococcus</taxon>
    </lineage>
</organism>
<dbReference type="Pfam" id="PF00528">
    <property type="entry name" value="BPD_transp_1"/>
    <property type="match status" value="1"/>
</dbReference>
<evidence type="ECO:0000256" key="1">
    <source>
        <dbReference type="ARBA" id="ARBA00004651"/>
    </source>
</evidence>
<feature type="transmembrane region" description="Helical" evidence="7">
    <location>
        <begin position="110"/>
        <end position="130"/>
    </location>
</feature>
<dbReference type="HOGENOM" id="CLU_016047_1_1_9"/>
<evidence type="ECO:0000256" key="7">
    <source>
        <dbReference type="RuleBase" id="RU363032"/>
    </source>
</evidence>
<dbReference type="STRING" id="154621.RV11_GL000209"/>
<dbReference type="CDD" id="cd06261">
    <property type="entry name" value="TM_PBP2"/>
    <property type="match status" value="1"/>
</dbReference>
<evidence type="ECO:0000256" key="3">
    <source>
        <dbReference type="ARBA" id="ARBA00022475"/>
    </source>
</evidence>
<comment type="caution">
    <text evidence="9">The sequence shown here is derived from an EMBL/GenBank/DDBJ whole genome shotgun (WGS) entry which is preliminary data.</text>
</comment>
<evidence type="ECO:0000256" key="6">
    <source>
        <dbReference type="ARBA" id="ARBA00023136"/>
    </source>
</evidence>
<evidence type="ECO:0000256" key="4">
    <source>
        <dbReference type="ARBA" id="ARBA00022692"/>
    </source>
</evidence>
<dbReference type="InterPro" id="IPR000515">
    <property type="entry name" value="MetI-like"/>
</dbReference>
<comment type="similarity">
    <text evidence="7">Belongs to the binding-protein-dependent transport system permease family.</text>
</comment>
<keyword evidence="5 7" id="KW-1133">Transmembrane helix</keyword>
<dbReference type="RefSeq" id="WP_010767917.1">
    <property type="nucleotide sequence ID" value="NZ_ASWE01000003.1"/>
</dbReference>
<dbReference type="EMBL" id="AJAT01000012">
    <property type="protein sequence ID" value="EOL45359.1"/>
    <property type="molecule type" value="Genomic_DNA"/>
</dbReference>
<sequence>MTYSKRKAISATIVAVLISLLFLIPTVWILLTAFKTDAEALKGGVNFWPDKFTLENFRYLFAAENYEVDVVGWLKNTLVVSIVGTVLVVIIDSMAAYALARLNVPLKKTILSLIVASMLVPGVITLLPQFLNFANAGLLNTYAVMILPVTASTTGVFLLYQFLLSFPQAIEESAYLDGATKWQIFWYVVLPNVKPMVVTLAVTTFIGLYNDFLWPLVTINRNQLKTVTVGVANMMSGSLQVSYGRLMALSLLSSIPMVIVFIVAQKQLVKAITHTGIK</sequence>
<dbReference type="PANTHER" id="PTHR43744">
    <property type="entry name" value="ABC TRANSPORTER PERMEASE PROTEIN MG189-RELATED-RELATED"/>
    <property type="match status" value="1"/>
</dbReference>
<feature type="transmembrane region" description="Helical" evidence="7">
    <location>
        <begin position="184"/>
        <end position="209"/>
    </location>
</feature>
<proteinExistence type="inferred from homology"/>
<dbReference type="PROSITE" id="PS50928">
    <property type="entry name" value="ABC_TM1"/>
    <property type="match status" value="1"/>
</dbReference>
<name>R3TUS3_9ENTE</name>
<evidence type="ECO:0000256" key="2">
    <source>
        <dbReference type="ARBA" id="ARBA00022448"/>
    </source>
</evidence>
<dbReference type="InterPro" id="IPR035906">
    <property type="entry name" value="MetI-like_sf"/>
</dbReference>
<keyword evidence="4 7" id="KW-0812">Transmembrane</keyword>
<dbReference type="GO" id="GO:0005886">
    <property type="term" value="C:plasma membrane"/>
    <property type="evidence" value="ECO:0007669"/>
    <property type="project" value="UniProtKB-SubCell"/>
</dbReference>
<dbReference type="eggNOG" id="COG0395">
    <property type="taxonomic scope" value="Bacteria"/>
</dbReference>
<evidence type="ECO:0000313" key="10">
    <source>
        <dbReference type="Proteomes" id="UP000013785"/>
    </source>
</evidence>
<keyword evidence="2 7" id="KW-0813">Transport</keyword>
<feature type="domain" description="ABC transmembrane type-1" evidence="8">
    <location>
        <begin position="74"/>
        <end position="264"/>
    </location>
</feature>
<evidence type="ECO:0000256" key="5">
    <source>
        <dbReference type="ARBA" id="ARBA00022989"/>
    </source>
</evidence>
<keyword evidence="3" id="KW-1003">Cell membrane</keyword>
<dbReference type="PATRIC" id="fig|1158610.3.peg.1226"/>
<dbReference type="PANTHER" id="PTHR43744:SF12">
    <property type="entry name" value="ABC TRANSPORTER PERMEASE PROTEIN MG189-RELATED"/>
    <property type="match status" value="1"/>
</dbReference>
<dbReference type="Proteomes" id="UP000013785">
    <property type="component" value="Unassembled WGS sequence"/>
</dbReference>
<gene>
    <name evidence="9" type="ORF">UC3_01249</name>
</gene>
<evidence type="ECO:0000259" key="8">
    <source>
        <dbReference type="PROSITE" id="PS50928"/>
    </source>
</evidence>
<feature type="transmembrane region" description="Helical" evidence="7">
    <location>
        <begin position="12"/>
        <end position="31"/>
    </location>
</feature>
<dbReference type="Gene3D" id="1.10.3720.10">
    <property type="entry name" value="MetI-like"/>
    <property type="match status" value="1"/>
</dbReference>
<feature type="transmembrane region" description="Helical" evidence="7">
    <location>
        <begin position="243"/>
        <end position="264"/>
    </location>
</feature>
<protein>
    <recommendedName>
        <fullName evidence="8">ABC transmembrane type-1 domain-containing protein</fullName>
    </recommendedName>
</protein>
<feature type="transmembrane region" description="Helical" evidence="7">
    <location>
        <begin position="142"/>
        <end position="163"/>
    </location>
</feature>
<feature type="transmembrane region" description="Helical" evidence="7">
    <location>
        <begin position="78"/>
        <end position="98"/>
    </location>
</feature>
<keyword evidence="10" id="KW-1185">Reference proteome</keyword>
<keyword evidence="6 7" id="KW-0472">Membrane</keyword>
<dbReference type="AlphaFoldDB" id="R3TUS3"/>